<dbReference type="InterPro" id="IPR043128">
    <property type="entry name" value="Rev_trsase/Diguanyl_cyclase"/>
</dbReference>
<dbReference type="AlphaFoldDB" id="A0A8D8SW92"/>
<reference evidence="2" key="1">
    <citation type="submission" date="2021-05" db="EMBL/GenBank/DDBJ databases">
        <authorList>
            <person name="Alioto T."/>
            <person name="Alioto T."/>
            <person name="Gomez Garrido J."/>
        </authorList>
    </citation>
    <scope>NUCLEOTIDE SEQUENCE</scope>
</reference>
<dbReference type="EMBL" id="HBUF01235492">
    <property type="protein sequence ID" value="CAG6675067.1"/>
    <property type="molecule type" value="Transcribed_RNA"/>
</dbReference>
<evidence type="ECO:0000313" key="2">
    <source>
        <dbReference type="EMBL" id="CAG6675059.1"/>
    </source>
</evidence>
<dbReference type="InterPro" id="IPR043502">
    <property type="entry name" value="DNA/RNA_pol_sf"/>
</dbReference>
<proteinExistence type="predicted"/>
<dbReference type="Pfam" id="PF00078">
    <property type="entry name" value="RVT_1"/>
    <property type="match status" value="1"/>
</dbReference>
<dbReference type="PANTHER" id="PTHR33050:SF7">
    <property type="entry name" value="RIBONUCLEASE H"/>
    <property type="match status" value="1"/>
</dbReference>
<dbReference type="EMBL" id="HBUF01235493">
    <property type="protein sequence ID" value="CAG6675075.1"/>
    <property type="molecule type" value="Transcribed_RNA"/>
</dbReference>
<accession>A0A8D8SW92</accession>
<name>A0A8D8SW92_9HEMI</name>
<dbReference type="CDD" id="cd09275">
    <property type="entry name" value="RNase_HI_RT_DIRS1"/>
    <property type="match status" value="1"/>
</dbReference>
<dbReference type="PROSITE" id="PS50878">
    <property type="entry name" value="RT_POL"/>
    <property type="match status" value="1"/>
</dbReference>
<organism evidence="2">
    <name type="scientific">Cacopsylla melanoneura</name>
    <dbReference type="NCBI Taxonomy" id="428564"/>
    <lineage>
        <taxon>Eukaryota</taxon>
        <taxon>Metazoa</taxon>
        <taxon>Ecdysozoa</taxon>
        <taxon>Arthropoda</taxon>
        <taxon>Hexapoda</taxon>
        <taxon>Insecta</taxon>
        <taxon>Pterygota</taxon>
        <taxon>Neoptera</taxon>
        <taxon>Paraneoptera</taxon>
        <taxon>Hemiptera</taxon>
        <taxon>Sternorrhyncha</taxon>
        <taxon>Psylloidea</taxon>
        <taxon>Psyllidae</taxon>
        <taxon>Psyllinae</taxon>
        <taxon>Cacopsylla</taxon>
    </lineage>
</organism>
<dbReference type="InterPro" id="IPR000477">
    <property type="entry name" value="RT_dom"/>
</dbReference>
<dbReference type="Gene3D" id="3.30.70.270">
    <property type="match status" value="1"/>
</dbReference>
<dbReference type="PANTHER" id="PTHR33050">
    <property type="entry name" value="REVERSE TRANSCRIPTASE DOMAIN-CONTAINING PROTEIN"/>
    <property type="match status" value="1"/>
</dbReference>
<feature type="domain" description="Reverse transcriptase" evidence="1">
    <location>
        <begin position="11"/>
        <end position="193"/>
    </location>
</feature>
<dbReference type="EMBL" id="HBUF01235491">
    <property type="protein sequence ID" value="CAG6675059.1"/>
    <property type="molecule type" value="Transcribed_RNA"/>
</dbReference>
<protein>
    <submittedName>
        <fullName evidence="2">Polyprotein P3</fullName>
    </submittedName>
</protein>
<evidence type="ECO:0000259" key="1">
    <source>
        <dbReference type="PROSITE" id="PS50878"/>
    </source>
</evidence>
<dbReference type="SUPFAM" id="SSF56672">
    <property type="entry name" value="DNA/RNA polymerases"/>
    <property type="match status" value="1"/>
</dbReference>
<dbReference type="Gene3D" id="3.10.10.10">
    <property type="entry name" value="HIV Type 1 Reverse Transcriptase, subunit A, domain 1"/>
    <property type="match status" value="1"/>
</dbReference>
<sequence>MDQVMKEMIASEIISPASVTSGFLSPMFSVLKPNGSLRPIFNLKRLNSYLKTKKFRLINHLSIPDFLQSNDFMVSIDLSQAYCHVPVLSRHRRFLSLVYRDRVYSWNCLPFGLASAPQAFAQLTNWVAQFLRDKGLRVVVYLDDFLLAHQCAIVLRAQAAYAIQILNFLGWTPNLQKSRTIPSQAVKFLGIMWNTVSNLVSLPPESIRSLSQRLRSLLCRPIWSLKSAQSLIGSLNFAAFAIPLGRLHLRRIQLAHRRLSRLNPRLLRPIPPRALQEIRWWLENLVQSAPLHPPIRRIFVSTDASNWGWGATISGVHLSQKWTKEQELWHINRKELYGVRAVILRNQGLLTNHSLILQSDNQTVCAYIRKQGGLRSASLLLETEKLLNLSHSLNITIKPFFIPGVLNTLADRLSRQSSLPDWHLKPSITSKIFQRWGTPEIDLFASSRSKVTPNYVSIHPEDVHAAFIDAFSRPWNFNLAWVFPPPPLIPQVLHFLNQASGSYLLVVPRWKKVFWRADLKARASAPPWVIRNLRAHLVDLSTNYPPPLVDELVLEVWRIRGGVGSSRAGLIRTRPCF</sequence>
<dbReference type="CDD" id="cd03714">
    <property type="entry name" value="RT_DIRS1"/>
    <property type="match status" value="1"/>
</dbReference>
<dbReference type="GO" id="GO:0071897">
    <property type="term" value="P:DNA biosynthetic process"/>
    <property type="evidence" value="ECO:0007669"/>
    <property type="project" value="UniProtKB-ARBA"/>
</dbReference>
<dbReference type="InterPro" id="IPR052055">
    <property type="entry name" value="Hepadnavirus_pol/RT"/>
</dbReference>